<evidence type="ECO:0000256" key="1">
    <source>
        <dbReference type="SAM" id="MobiDB-lite"/>
    </source>
</evidence>
<accession>Q7G200</accession>
<reference evidence="3" key="1">
    <citation type="journal article" date="2005" name="Nature">
        <title>The map-based sequence of the rice genome.</title>
        <authorList>
            <consortium name="International rice genome sequencing project (IRGSP)"/>
            <person name="Matsumoto T."/>
            <person name="Wu J."/>
            <person name="Kanamori H."/>
            <person name="Katayose Y."/>
            <person name="Fujisawa M."/>
            <person name="Namiki N."/>
            <person name="Mizuno H."/>
            <person name="Yamamoto K."/>
            <person name="Antonio B.A."/>
            <person name="Baba T."/>
            <person name="Sakata K."/>
            <person name="Nagamura Y."/>
            <person name="Aoki H."/>
            <person name="Arikawa K."/>
            <person name="Arita K."/>
            <person name="Bito T."/>
            <person name="Chiden Y."/>
            <person name="Fujitsuka N."/>
            <person name="Fukunaka R."/>
            <person name="Hamada M."/>
            <person name="Harada C."/>
            <person name="Hayashi A."/>
            <person name="Hijishita S."/>
            <person name="Honda M."/>
            <person name="Hosokawa S."/>
            <person name="Ichikawa Y."/>
            <person name="Idonuma A."/>
            <person name="Iijima M."/>
            <person name="Ikeda M."/>
            <person name="Ikeno M."/>
            <person name="Ito K."/>
            <person name="Ito S."/>
            <person name="Ito T."/>
            <person name="Ito Y."/>
            <person name="Ito Y."/>
            <person name="Iwabuchi A."/>
            <person name="Kamiya K."/>
            <person name="Karasawa W."/>
            <person name="Kurita K."/>
            <person name="Katagiri S."/>
            <person name="Kikuta A."/>
            <person name="Kobayashi H."/>
            <person name="Kobayashi N."/>
            <person name="Machita K."/>
            <person name="Maehara T."/>
            <person name="Masukawa M."/>
            <person name="Mizubayashi T."/>
            <person name="Mukai Y."/>
            <person name="Nagasaki H."/>
            <person name="Nagata Y."/>
            <person name="Naito S."/>
            <person name="Nakashima M."/>
            <person name="Nakama Y."/>
            <person name="Nakamichi Y."/>
            <person name="Nakamura M."/>
            <person name="Meguro A."/>
            <person name="Negishi M."/>
            <person name="Ohta I."/>
            <person name="Ohta T."/>
            <person name="Okamoto M."/>
            <person name="Ono N."/>
            <person name="Saji S."/>
            <person name="Sakaguchi M."/>
            <person name="Sakai K."/>
            <person name="Shibata M."/>
            <person name="Shimokawa T."/>
            <person name="Song J."/>
            <person name="Takazaki Y."/>
            <person name="Terasawa K."/>
            <person name="Tsugane M."/>
            <person name="Tsuji K."/>
            <person name="Ueda S."/>
            <person name="Waki K."/>
            <person name="Yamagata H."/>
            <person name="Yamamoto M."/>
            <person name="Yamamoto S."/>
            <person name="Yamane H."/>
            <person name="Yoshiki S."/>
            <person name="Yoshihara R."/>
            <person name="Yukawa K."/>
            <person name="Zhong H."/>
            <person name="Yano M."/>
            <person name="Yuan Q."/>
            <person name="Ouyang S."/>
            <person name="Liu J."/>
            <person name="Jones K.M."/>
            <person name="Gansberger K."/>
            <person name="Moffat K."/>
            <person name="Hill J."/>
            <person name="Bera J."/>
            <person name="Fadrosh D."/>
            <person name="Jin S."/>
            <person name="Johri S."/>
            <person name="Kim M."/>
            <person name="Overton L."/>
            <person name="Reardon M."/>
            <person name="Tsitrin T."/>
            <person name="Vuong H."/>
            <person name="Weaver B."/>
            <person name="Ciecko A."/>
            <person name="Tallon L."/>
            <person name="Jackson J."/>
            <person name="Pai G."/>
            <person name="Aken S.V."/>
            <person name="Utterback T."/>
            <person name="Reidmuller S."/>
            <person name="Feldblyum T."/>
            <person name="Hsiao J."/>
            <person name="Zismann V."/>
            <person name="Iobst S."/>
            <person name="de Vazeille A.R."/>
            <person name="Buell C.R."/>
            <person name="Ying K."/>
            <person name="Li Y."/>
            <person name="Lu T."/>
            <person name="Huang Y."/>
            <person name="Zhao Q."/>
            <person name="Feng Q."/>
            <person name="Zhang L."/>
            <person name="Zhu J."/>
            <person name="Weng Q."/>
            <person name="Mu J."/>
            <person name="Lu Y."/>
            <person name="Fan D."/>
            <person name="Liu Y."/>
            <person name="Guan J."/>
            <person name="Zhang Y."/>
            <person name="Yu S."/>
            <person name="Liu X."/>
            <person name="Zhang Y."/>
            <person name="Hong G."/>
            <person name="Han B."/>
            <person name="Choisne N."/>
            <person name="Demange N."/>
            <person name="Orjeda G."/>
            <person name="Samain S."/>
            <person name="Cattolico L."/>
            <person name="Pelletier E."/>
            <person name="Couloux A."/>
            <person name="Segurens B."/>
            <person name="Wincker P."/>
            <person name="D'Hont A."/>
            <person name="Scarpelli C."/>
            <person name="Weissenbach J."/>
            <person name="Salanoubat M."/>
            <person name="Quetier F."/>
            <person name="Yu Y."/>
            <person name="Kim H.R."/>
            <person name="Rambo T."/>
            <person name="Currie J."/>
            <person name="Collura K."/>
            <person name="Luo M."/>
            <person name="Yang T."/>
            <person name="Ammiraju J.S.S."/>
            <person name="Engler F."/>
            <person name="Soderlund C."/>
            <person name="Wing R.A."/>
            <person name="Palmer L.E."/>
            <person name="de la Bastide M."/>
            <person name="Spiegel L."/>
            <person name="Nascimento L."/>
            <person name="Zutavern T."/>
            <person name="O'Shaughnessy A."/>
            <person name="Dike S."/>
            <person name="Dedhia N."/>
            <person name="Preston R."/>
            <person name="Balija V."/>
            <person name="McCombie W.R."/>
            <person name="Chow T."/>
            <person name="Chen H."/>
            <person name="Chung M."/>
            <person name="Chen C."/>
            <person name="Shaw J."/>
            <person name="Wu H."/>
            <person name="Hsiao K."/>
            <person name="Chao Y."/>
            <person name="Chu M."/>
            <person name="Cheng C."/>
            <person name="Hour A."/>
            <person name="Lee P."/>
            <person name="Lin S."/>
            <person name="Lin Y."/>
            <person name="Liou J."/>
            <person name="Liu S."/>
            <person name="Hsing Y."/>
            <person name="Raghuvanshi S."/>
            <person name="Mohanty A."/>
            <person name="Bharti A.K."/>
            <person name="Gaur A."/>
            <person name="Gupta V."/>
            <person name="Kumar D."/>
            <person name="Ravi V."/>
            <person name="Vij S."/>
            <person name="Kapur A."/>
            <person name="Khurana P."/>
            <person name="Khurana P."/>
            <person name="Khurana J.P."/>
            <person name="Tyagi A.K."/>
            <person name="Gaikwad K."/>
            <person name="Singh A."/>
            <person name="Dalal V."/>
            <person name="Srivastava S."/>
            <person name="Dixit A."/>
            <person name="Pal A.K."/>
            <person name="Ghazi I.A."/>
            <person name="Yadav M."/>
            <person name="Pandit A."/>
            <person name="Bhargava A."/>
            <person name="Sureshbabu K."/>
            <person name="Batra K."/>
            <person name="Sharma T.R."/>
            <person name="Mohapatra T."/>
            <person name="Singh N.K."/>
            <person name="Messing J."/>
            <person name="Nelson A.B."/>
            <person name="Fuks G."/>
            <person name="Kavchok S."/>
            <person name="Keizer G."/>
            <person name="Linton E."/>
            <person name="Llaca V."/>
            <person name="Song R."/>
            <person name="Tanyolac B."/>
            <person name="Young S."/>
            <person name="Ho-Il K."/>
            <person name="Hahn J.H."/>
            <person name="Sangsakoo G."/>
            <person name="Vanavichit A."/>
            <person name="de Mattos Luiz.A.T."/>
            <person name="Zimmer P.D."/>
            <person name="Malone G."/>
            <person name="Dellagostin O."/>
            <person name="de Oliveira A.C."/>
            <person name="Bevan M."/>
            <person name="Bancroft I."/>
            <person name="Minx P."/>
            <person name="Cordum H."/>
            <person name="Wilson R."/>
            <person name="Cheng Z."/>
            <person name="Jin W."/>
            <person name="Jiang J."/>
            <person name="Leong S.A."/>
            <person name="Iwama H."/>
            <person name="Gojobori T."/>
            <person name="Itoh T."/>
            <person name="Niimura Y."/>
            <person name="Fujii Y."/>
            <person name="Habara T."/>
            <person name="Sakai H."/>
            <person name="Sato Y."/>
            <person name="Wilson G."/>
            <person name="Kumar K."/>
            <person name="McCouch S."/>
            <person name="Juretic N."/>
            <person name="Hoen D."/>
            <person name="Wright S."/>
            <person name="Bruskiewich R."/>
            <person name="Bureau T."/>
            <person name="Miyao A."/>
            <person name="Hirochika H."/>
            <person name="Nishikawa T."/>
            <person name="Kadowaki K."/>
            <person name="Sugiura M."/>
            <person name="Burr B."/>
            <person name="Sasaki T."/>
        </authorList>
    </citation>
    <scope>NUCLEOTIDE SEQUENCE [LARGE SCALE GENOMIC DNA]</scope>
    <source>
        <strain evidence="3">cv. Nipponbare</strain>
    </source>
</reference>
<feature type="region of interest" description="Disordered" evidence="1">
    <location>
        <begin position="244"/>
        <end position="300"/>
    </location>
</feature>
<proteinExistence type="predicted"/>
<dbReference type="EMBL" id="AC091680">
    <property type="protein sequence ID" value="AAM12332.1"/>
    <property type="molecule type" value="Genomic_DNA"/>
</dbReference>
<feature type="compositionally biased region" description="Basic residues" evidence="1">
    <location>
        <begin position="144"/>
        <end position="155"/>
    </location>
</feature>
<feature type="compositionally biased region" description="Low complexity" evidence="1">
    <location>
        <begin position="58"/>
        <end position="69"/>
    </location>
</feature>
<organism evidence="2 3">
    <name type="scientific">Oryza sativa subsp. japonica</name>
    <name type="common">Rice</name>
    <dbReference type="NCBI Taxonomy" id="39947"/>
    <lineage>
        <taxon>Eukaryota</taxon>
        <taxon>Viridiplantae</taxon>
        <taxon>Streptophyta</taxon>
        <taxon>Embryophyta</taxon>
        <taxon>Tracheophyta</taxon>
        <taxon>Spermatophyta</taxon>
        <taxon>Magnoliopsida</taxon>
        <taxon>Liliopsida</taxon>
        <taxon>Poales</taxon>
        <taxon>Poaceae</taxon>
        <taxon>BOP clade</taxon>
        <taxon>Oryzoideae</taxon>
        <taxon>Oryzeae</taxon>
        <taxon>Oryzinae</taxon>
        <taxon>Oryza</taxon>
        <taxon>Oryza sativa</taxon>
    </lineage>
</organism>
<evidence type="ECO:0000313" key="2">
    <source>
        <dbReference type="EMBL" id="AAM12332.1"/>
    </source>
</evidence>
<name>Q7G200_ORYSJ</name>
<reference evidence="3" key="2">
    <citation type="journal article" date="2008" name="Nucleic Acids Res.">
        <title>The rice annotation project database (RAP-DB): 2008 update.</title>
        <authorList>
            <consortium name="The rice annotation project (RAP)"/>
        </authorList>
    </citation>
    <scope>GENOME REANNOTATION</scope>
    <source>
        <strain evidence="3">cv. Nipponbare</strain>
    </source>
</reference>
<evidence type="ECO:0000313" key="3">
    <source>
        <dbReference type="Proteomes" id="UP000000763"/>
    </source>
</evidence>
<feature type="region of interest" description="Disordered" evidence="1">
    <location>
        <begin position="1"/>
        <end position="161"/>
    </location>
</feature>
<protein>
    <submittedName>
        <fullName evidence="2">Uncharacterized protein</fullName>
    </submittedName>
</protein>
<dbReference type="Proteomes" id="UP000000763">
    <property type="component" value="Chromosome 10"/>
</dbReference>
<dbReference type="AlphaFoldDB" id="Q7G200"/>
<sequence length="300" mass="33008">MATDFDGGGRRRSKGEIAVGRQEVDSRRREHLRGAGNSFPAPDGAEDCRGGLATAVASGSGRQRRQAYGGRRRDLGQRPCVFRGLAEVPRELGRERTSEKGERRVALPSRDGRSDERPTAQERALRPRAGEGEEERWPESSSRVHTRTGLRRVRRRRDEGKRWERRQGVNNGAVSVRRAKTREEGVWGGLGFIVEAMSVWGVRETDLGGGQGERAGGELVQSHDQRPRFGRKRLGPWMTSAVVGKKGKRRGKGGLDPCRNGKRRRERGVRQGLPLSALEASGVERRSGSAAGHDAGGARV</sequence>
<feature type="compositionally biased region" description="Basic and acidic residues" evidence="1">
    <location>
        <begin position="88"/>
        <end position="138"/>
    </location>
</feature>
<gene>
    <name evidence="2" type="ORF">OSJNBa0034L04.26</name>
</gene>
<feature type="compositionally biased region" description="Low complexity" evidence="1">
    <location>
        <begin position="288"/>
        <end position="300"/>
    </location>
</feature>